<reference evidence="2" key="2">
    <citation type="submission" date="2021-10" db="EMBL/GenBank/DDBJ databases">
        <title>Collection of gut derived symbiotic bacterial strains cultured from healthy donors.</title>
        <authorList>
            <person name="Lin H."/>
            <person name="Littmann E."/>
            <person name="Kohout C."/>
            <person name="Pamer E.G."/>
        </authorList>
    </citation>
    <scope>NUCLEOTIDE SEQUENCE</scope>
    <source>
        <strain evidence="2">DFI.2.94</strain>
    </source>
</reference>
<accession>A0A173RCH5</accession>
<dbReference type="Proteomes" id="UP000095591">
    <property type="component" value="Unassembled WGS sequence"/>
</dbReference>
<dbReference type="EMBL" id="CYXP01000001">
    <property type="protein sequence ID" value="CUM75571.1"/>
    <property type="molecule type" value="Genomic_DNA"/>
</dbReference>
<reference evidence="3" key="3">
    <citation type="submission" date="2023-01" db="EMBL/GenBank/DDBJ databases">
        <title>Human gut microbiome strain richness.</title>
        <authorList>
            <person name="Chen-Liaw A."/>
        </authorList>
    </citation>
    <scope>NUCLEOTIDE SEQUENCE</scope>
    <source>
        <strain evidence="3">D35st1_E5_D35t1_190705</strain>
    </source>
</reference>
<proteinExistence type="predicted"/>
<dbReference type="RefSeq" id="WP_227154340.1">
    <property type="nucleotide sequence ID" value="NZ_AP019729.1"/>
</dbReference>
<dbReference type="AlphaFoldDB" id="A0A173RCH5"/>
<dbReference type="EMBL" id="JAJCNI010000013">
    <property type="protein sequence ID" value="MCB6518488.1"/>
    <property type="molecule type" value="Genomic_DNA"/>
</dbReference>
<organism evidence="1 4">
    <name type="scientific">Parabacteroides distasonis</name>
    <dbReference type="NCBI Taxonomy" id="823"/>
    <lineage>
        <taxon>Bacteria</taxon>
        <taxon>Pseudomonadati</taxon>
        <taxon>Bacteroidota</taxon>
        <taxon>Bacteroidia</taxon>
        <taxon>Bacteroidales</taxon>
        <taxon>Tannerellaceae</taxon>
        <taxon>Parabacteroides</taxon>
    </lineage>
</organism>
<reference evidence="1 4" key="1">
    <citation type="submission" date="2015-09" db="EMBL/GenBank/DDBJ databases">
        <authorList>
            <consortium name="Pathogen Informatics"/>
        </authorList>
    </citation>
    <scope>NUCLEOTIDE SEQUENCE [LARGE SCALE GENOMIC DNA]</scope>
    <source>
        <strain evidence="1 4">2789STDY5608872</strain>
    </source>
</reference>
<sequence length="87" mass="10330">MEDLELISLLNECNKMSVFEVSNYLLGKMDYLSRIKSDKSNKILKYIESFVWMINHAGNRRPSYVSDKDYELMQKSFAIIYRNSIIH</sequence>
<dbReference type="EMBL" id="JAQMPX010000072">
    <property type="protein sequence ID" value="MDB9138912.1"/>
    <property type="molecule type" value="Genomic_DNA"/>
</dbReference>
<dbReference type="Proteomes" id="UP001198806">
    <property type="component" value="Unassembled WGS sequence"/>
</dbReference>
<gene>
    <name evidence="1" type="ORF">ERS852429_00410</name>
    <name evidence="2" type="ORF">LI194_11830</name>
    <name evidence="3" type="ORF">PN612_10365</name>
</gene>
<protein>
    <submittedName>
        <fullName evidence="1">Uncharacterized protein</fullName>
    </submittedName>
</protein>
<name>A0A173RCH5_PARDI</name>
<evidence type="ECO:0000313" key="4">
    <source>
        <dbReference type="Proteomes" id="UP000095591"/>
    </source>
</evidence>
<evidence type="ECO:0000313" key="3">
    <source>
        <dbReference type="EMBL" id="MDB9138912.1"/>
    </source>
</evidence>
<evidence type="ECO:0000313" key="2">
    <source>
        <dbReference type="EMBL" id="MCB6518488.1"/>
    </source>
</evidence>
<evidence type="ECO:0000313" key="1">
    <source>
        <dbReference type="EMBL" id="CUM75571.1"/>
    </source>
</evidence>
<dbReference type="Proteomes" id="UP001211522">
    <property type="component" value="Unassembled WGS sequence"/>
</dbReference>
<dbReference type="GeneID" id="93525730"/>